<evidence type="ECO:0000256" key="3">
    <source>
        <dbReference type="ARBA" id="ARBA00022679"/>
    </source>
</evidence>
<dbReference type="HAMAP" id="MF_00097">
    <property type="entry name" value="TMP_synthase"/>
    <property type="match status" value="1"/>
</dbReference>
<comment type="catalytic activity">
    <reaction evidence="8 10 11">
        <text>2-(2-carboxy-4-methylthiazol-5-yl)ethyl phosphate + 4-amino-2-methyl-5-(diphosphooxymethyl)pyrimidine + 2 H(+) = thiamine phosphate + CO2 + diphosphate</text>
        <dbReference type="Rhea" id="RHEA:47848"/>
        <dbReference type="ChEBI" id="CHEBI:15378"/>
        <dbReference type="ChEBI" id="CHEBI:16526"/>
        <dbReference type="ChEBI" id="CHEBI:33019"/>
        <dbReference type="ChEBI" id="CHEBI:37575"/>
        <dbReference type="ChEBI" id="CHEBI:57841"/>
        <dbReference type="ChEBI" id="CHEBI:62890"/>
        <dbReference type="EC" id="2.5.1.3"/>
    </reaction>
</comment>
<dbReference type="NCBIfam" id="TIGR00693">
    <property type="entry name" value="thiE"/>
    <property type="match status" value="1"/>
</dbReference>
<organism evidence="14 15">
    <name type="scientific">Siculibacillus lacustris</name>
    <dbReference type="NCBI Taxonomy" id="1549641"/>
    <lineage>
        <taxon>Bacteria</taxon>
        <taxon>Pseudomonadati</taxon>
        <taxon>Pseudomonadota</taxon>
        <taxon>Alphaproteobacteria</taxon>
        <taxon>Hyphomicrobiales</taxon>
        <taxon>Ancalomicrobiaceae</taxon>
        <taxon>Siculibacillus</taxon>
    </lineage>
</organism>
<evidence type="ECO:0000256" key="10">
    <source>
        <dbReference type="HAMAP-Rule" id="MF_00097"/>
    </source>
</evidence>
<evidence type="ECO:0000256" key="7">
    <source>
        <dbReference type="ARBA" id="ARBA00047334"/>
    </source>
</evidence>
<keyword evidence="4 10" id="KW-0479">Metal-binding</keyword>
<dbReference type="Gene3D" id="3.20.20.70">
    <property type="entry name" value="Aldolase class I"/>
    <property type="match status" value="1"/>
</dbReference>
<evidence type="ECO:0000256" key="2">
    <source>
        <dbReference type="ARBA" id="ARBA00005165"/>
    </source>
</evidence>
<evidence type="ECO:0000256" key="12">
    <source>
        <dbReference type="RuleBase" id="RU004253"/>
    </source>
</evidence>
<comment type="catalytic activity">
    <reaction evidence="1">
        <text>L-erythrulose 1-phosphate = D-erythrulose 4-phosphate</text>
        <dbReference type="Rhea" id="RHEA:49588"/>
        <dbReference type="ChEBI" id="CHEBI:58002"/>
        <dbReference type="ChEBI" id="CHEBI:90796"/>
        <dbReference type="EC" id="5.3.1.33"/>
    </reaction>
</comment>
<dbReference type="InterPro" id="IPR022998">
    <property type="entry name" value="ThiamineP_synth_TenI"/>
</dbReference>
<dbReference type="GO" id="GO:0009228">
    <property type="term" value="P:thiamine biosynthetic process"/>
    <property type="evidence" value="ECO:0007669"/>
    <property type="project" value="UniProtKB-KW"/>
</dbReference>
<dbReference type="OrthoDB" id="9810880at2"/>
<dbReference type="UniPathway" id="UPA00060">
    <property type="reaction ID" value="UER00141"/>
</dbReference>
<protein>
    <recommendedName>
        <fullName evidence="10">Thiamine-phosphate synthase</fullName>
        <shortName evidence="10">TP synthase</shortName>
        <shortName evidence="10">TPS</shortName>
        <ecNumber evidence="10">2.5.1.3</ecNumber>
    </recommendedName>
    <alternativeName>
        <fullName evidence="10">Thiamine-phosphate pyrophosphorylase</fullName>
        <shortName evidence="10">TMP pyrophosphorylase</shortName>
        <shortName evidence="10">TMP-PPase</shortName>
    </alternativeName>
</protein>
<dbReference type="EMBL" id="SJFN01000008">
    <property type="protein sequence ID" value="TBW39309.1"/>
    <property type="molecule type" value="Genomic_DNA"/>
</dbReference>
<feature type="binding site" evidence="10">
    <location>
        <begin position="178"/>
        <end position="179"/>
    </location>
    <ligand>
        <name>2-[(2R,5Z)-2-carboxy-4-methylthiazol-5(2H)-ylidene]ethyl phosphate</name>
        <dbReference type="ChEBI" id="CHEBI:62899"/>
    </ligand>
</feature>
<dbReference type="PANTHER" id="PTHR20857">
    <property type="entry name" value="THIAMINE-PHOSPHATE PYROPHOSPHORYLASE"/>
    <property type="match status" value="1"/>
</dbReference>
<evidence type="ECO:0000259" key="13">
    <source>
        <dbReference type="Pfam" id="PF02581"/>
    </source>
</evidence>
<evidence type="ECO:0000256" key="5">
    <source>
        <dbReference type="ARBA" id="ARBA00022842"/>
    </source>
</evidence>
<proteinExistence type="inferred from homology"/>
<dbReference type="InterPro" id="IPR013785">
    <property type="entry name" value="Aldolase_TIM"/>
</dbReference>
<feature type="binding site" evidence="10">
    <location>
        <begin position="30"/>
        <end position="34"/>
    </location>
    <ligand>
        <name>4-amino-2-methyl-5-(diphosphooxymethyl)pyrimidine</name>
        <dbReference type="ChEBI" id="CHEBI:57841"/>
    </ligand>
</feature>
<dbReference type="GO" id="GO:0009229">
    <property type="term" value="P:thiamine diphosphate biosynthetic process"/>
    <property type="evidence" value="ECO:0007669"/>
    <property type="project" value="UniProtKB-UniRule"/>
</dbReference>
<dbReference type="InterPro" id="IPR036206">
    <property type="entry name" value="ThiamineP_synth_sf"/>
</dbReference>
<feature type="binding site" evidence="10">
    <location>
        <position position="63"/>
    </location>
    <ligand>
        <name>Mg(2+)</name>
        <dbReference type="ChEBI" id="CHEBI:18420"/>
    </ligand>
</feature>
<dbReference type="Proteomes" id="UP000292781">
    <property type="component" value="Unassembled WGS sequence"/>
</dbReference>
<dbReference type="Pfam" id="PF02581">
    <property type="entry name" value="TMP-TENI"/>
    <property type="match status" value="1"/>
</dbReference>
<feature type="binding site" evidence="10">
    <location>
        <position position="158"/>
    </location>
    <ligand>
        <name>2-[(2R,5Z)-2-carboxy-4-methylthiazol-5(2H)-ylidene]ethyl phosphate</name>
        <dbReference type="ChEBI" id="CHEBI:62899"/>
    </ligand>
</feature>
<feature type="binding site" evidence="10">
    <location>
        <position position="62"/>
    </location>
    <ligand>
        <name>4-amino-2-methyl-5-(diphosphooxymethyl)pyrimidine</name>
        <dbReference type="ChEBI" id="CHEBI:57841"/>
    </ligand>
</feature>
<comment type="caution">
    <text evidence="14">The sequence shown here is derived from an EMBL/GenBank/DDBJ whole genome shotgun (WGS) entry which is preliminary data.</text>
</comment>
<dbReference type="PANTHER" id="PTHR20857:SF15">
    <property type="entry name" value="THIAMINE-PHOSPHATE SYNTHASE"/>
    <property type="match status" value="1"/>
</dbReference>
<dbReference type="CDD" id="cd00564">
    <property type="entry name" value="TMP_TenI"/>
    <property type="match status" value="1"/>
</dbReference>
<dbReference type="GO" id="GO:0005737">
    <property type="term" value="C:cytoplasm"/>
    <property type="evidence" value="ECO:0007669"/>
    <property type="project" value="TreeGrafter"/>
</dbReference>
<comment type="cofactor">
    <cofactor evidence="10">
        <name>Mg(2+)</name>
        <dbReference type="ChEBI" id="CHEBI:18420"/>
    </cofactor>
    <text evidence="10">Binds 1 Mg(2+) ion per subunit.</text>
</comment>
<dbReference type="SUPFAM" id="SSF51391">
    <property type="entry name" value="Thiamin phosphate synthase"/>
    <property type="match status" value="1"/>
</dbReference>
<reference evidence="14 15" key="1">
    <citation type="submission" date="2019-02" db="EMBL/GenBank/DDBJ databases">
        <title>Siculibacillus lacustris gen. nov., sp. nov., a new rosette-forming bacterium isolated from a freshwater crater lake (Lake St. Ana, Romania).</title>
        <authorList>
            <person name="Felfoldi T."/>
            <person name="Marton Z."/>
            <person name="Szabo A."/>
            <person name="Mentes A."/>
            <person name="Boka K."/>
            <person name="Marialigeti K."/>
            <person name="Mathe I."/>
            <person name="Koncz M."/>
            <person name="Schumann P."/>
            <person name="Toth E."/>
        </authorList>
    </citation>
    <scope>NUCLEOTIDE SEQUENCE [LARGE SCALE GENOMIC DNA]</scope>
    <source>
        <strain evidence="14 15">SA-279</strain>
    </source>
</reference>
<name>A0A4Q9VTD1_9HYPH</name>
<evidence type="ECO:0000313" key="15">
    <source>
        <dbReference type="Proteomes" id="UP000292781"/>
    </source>
</evidence>
<dbReference type="GO" id="GO:0004789">
    <property type="term" value="F:thiamine-phosphate diphosphorylase activity"/>
    <property type="evidence" value="ECO:0007669"/>
    <property type="project" value="UniProtKB-UniRule"/>
</dbReference>
<evidence type="ECO:0000313" key="14">
    <source>
        <dbReference type="EMBL" id="TBW39309.1"/>
    </source>
</evidence>
<keyword evidence="6 10" id="KW-0784">Thiamine biosynthesis</keyword>
<keyword evidence="5 10" id="KW-0460">Magnesium</keyword>
<sequence>MLVTDRDMIGARSLDVVVDAAVSGGVGSVQLREKSAPTRTFVDLARALGARLAARGVPLFVNDRVDVALAAGLSHVHVGQSDMRPADVRALMGPAAVIGLSITALSDLDADDLARVDYLGVGPVFATATKPDAAPALGLSGLAAIRAATSLPIVAIGGVTADTVAGLRAAGADGVAVVSAIMTAADPAAAAAAFVRAFGA</sequence>
<comment type="catalytic activity">
    <reaction evidence="7 10 11">
        <text>4-methyl-5-(2-phosphooxyethyl)-thiazole + 4-amino-2-methyl-5-(diphosphooxymethyl)pyrimidine + H(+) = thiamine phosphate + diphosphate</text>
        <dbReference type="Rhea" id="RHEA:22328"/>
        <dbReference type="ChEBI" id="CHEBI:15378"/>
        <dbReference type="ChEBI" id="CHEBI:33019"/>
        <dbReference type="ChEBI" id="CHEBI:37575"/>
        <dbReference type="ChEBI" id="CHEBI:57841"/>
        <dbReference type="ChEBI" id="CHEBI:58296"/>
        <dbReference type="EC" id="2.5.1.3"/>
    </reaction>
</comment>
<evidence type="ECO:0000256" key="8">
    <source>
        <dbReference type="ARBA" id="ARBA00047851"/>
    </source>
</evidence>
<feature type="binding site" evidence="10">
    <location>
        <begin position="127"/>
        <end position="129"/>
    </location>
    <ligand>
        <name>2-[(2R,5Z)-2-carboxy-4-methylthiazol-5(2H)-ylidene]ethyl phosphate</name>
        <dbReference type="ChEBI" id="CHEBI:62899"/>
    </ligand>
</feature>
<evidence type="ECO:0000256" key="1">
    <source>
        <dbReference type="ARBA" id="ARBA00000148"/>
    </source>
</evidence>
<evidence type="ECO:0000256" key="4">
    <source>
        <dbReference type="ARBA" id="ARBA00022723"/>
    </source>
</evidence>
<dbReference type="InterPro" id="IPR034291">
    <property type="entry name" value="TMP_synthase"/>
</dbReference>
<evidence type="ECO:0000256" key="6">
    <source>
        <dbReference type="ARBA" id="ARBA00022977"/>
    </source>
</evidence>
<comment type="function">
    <text evidence="10">Condenses 4-methyl-5-(beta-hydroxyethyl)thiazole monophosphate (THZ-P) and 2-methyl-4-amino-5-hydroxymethyl pyrimidine pyrophosphate (HMP-PP) to form thiamine monophosphate (TMP).</text>
</comment>
<gene>
    <name evidence="10 14" type="primary">thiE</name>
    <name evidence="14" type="ORF">EYW49_07025</name>
</gene>
<evidence type="ECO:0000256" key="9">
    <source>
        <dbReference type="ARBA" id="ARBA00047883"/>
    </source>
</evidence>
<keyword evidence="15" id="KW-1185">Reference proteome</keyword>
<feature type="domain" description="Thiamine phosphate synthase/TenI" evidence="13">
    <location>
        <begin position="1"/>
        <end position="181"/>
    </location>
</feature>
<comment type="catalytic activity">
    <reaction evidence="9 10 11">
        <text>2-[(2R,5Z)-2-carboxy-4-methylthiazol-5(2H)-ylidene]ethyl phosphate + 4-amino-2-methyl-5-(diphosphooxymethyl)pyrimidine + 2 H(+) = thiamine phosphate + CO2 + diphosphate</text>
        <dbReference type="Rhea" id="RHEA:47844"/>
        <dbReference type="ChEBI" id="CHEBI:15378"/>
        <dbReference type="ChEBI" id="CHEBI:16526"/>
        <dbReference type="ChEBI" id="CHEBI:33019"/>
        <dbReference type="ChEBI" id="CHEBI:37575"/>
        <dbReference type="ChEBI" id="CHEBI:57841"/>
        <dbReference type="ChEBI" id="CHEBI:62899"/>
        <dbReference type="EC" id="2.5.1.3"/>
    </reaction>
</comment>
<feature type="binding site" evidence="10">
    <location>
        <position position="82"/>
    </location>
    <ligand>
        <name>Mg(2+)</name>
        <dbReference type="ChEBI" id="CHEBI:18420"/>
    </ligand>
</feature>
<comment type="similarity">
    <text evidence="10 11">Belongs to the thiamine-phosphate synthase family.</text>
</comment>
<dbReference type="EC" id="2.5.1.3" evidence="10"/>
<dbReference type="PROSITE" id="PS51440">
    <property type="entry name" value="TIM_2"/>
    <property type="match status" value="1"/>
</dbReference>
<comment type="pathway">
    <text evidence="2 10 12">Cofactor biosynthesis; thiamine diphosphate biosynthesis; thiamine phosphate from 4-amino-2-methyl-5-diphosphomethylpyrimidine and 4-methyl-5-(2-phosphoethyl)-thiazole: step 1/1.</text>
</comment>
<dbReference type="GO" id="GO:0004807">
    <property type="term" value="F:triose-phosphate isomerase activity"/>
    <property type="evidence" value="ECO:0007669"/>
    <property type="project" value="InterPro"/>
</dbReference>
<dbReference type="InterPro" id="IPR000652">
    <property type="entry name" value="Triosephosphate_isomerase"/>
</dbReference>
<evidence type="ECO:0000256" key="11">
    <source>
        <dbReference type="RuleBase" id="RU003826"/>
    </source>
</evidence>
<keyword evidence="3 10" id="KW-0808">Transferase</keyword>
<feature type="binding site" evidence="10">
    <location>
        <position position="130"/>
    </location>
    <ligand>
        <name>4-amino-2-methyl-5-(diphosphooxymethyl)pyrimidine</name>
        <dbReference type="ChEBI" id="CHEBI:57841"/>
    </ligand>
</feature>
<dbReference type="AlphaFoldDB" id="A0A4Q9VTD1"/>
<accession>A0A4Q9VTD1</accession>
<feature type="binding site" evidence="10">
    <location>
        <position position="101"/>
    </location>
    <ligand>
        <name>4-amino-2-methyl-5-(diphosphooxymethyl)pyrimidine</name>
        <dbReference type="ChEBI" id="CHEBI:57841"/>
    </ligand>
</feature>
<dbReference type="GO" id="GO:0000287">
    <property type="term" value="F:magnesium ion binding"/>
    <property type="evidence" value="ECO:0007669"/>
    <property type="project" value="UniProtKB-UniRule"/>
</dbReference>